<reference evidence="1" key="1">
    <citation type="submission" date="2025-08" db="UniProtKB">
        <authorList>
            <consortium name="Ensembl"/>
        </authorList>
    </citation>
    <scope>IDENTIFICATION</scope>
</reference>
<dbReference type="Proteomes" id="UP000694380">
    <property type="component" value="Unplaced"/>
</dbReference>
<accession>A0A8C3FJ19</accession>
<proteinExistence type="predicted"/>
<dbReference type="GeneTree" id="ENSGT00960000187965"/>
<organism evidence="1 2">
    <name type="scientific">Chrysemys picta bellii</name>
    <name type="common">Western painted turtle</name>
    <name type="synonym">Emys bellii</name>
    <dbReference type="NCBI Taxonomy" id="8478"/>
    <lineage>
        <taxon>Eukaryota</taxon>
        <taxon>Metazoa</taxon>
        <taxon>Chordata</taxon>
        <taxon>Craniata</taxon>
        <taxon>Vertebrata</taxon>
        <taxon>Euteleostomi</taxon>
        <taxon>Archelosauria</taxon>
        <taxon>Testudinata</taxon>
        <taxon>Testudines</taxon>
        <taxon>Cryptodira</taxon>
        <taxon>Durocryptodira</taxon>
        <taxon>Testudinoidea</taxon>
        <taxon>Emydidae</taxon>
        <taxon>Chrysemys</taxon>
    </lineage>
</organism>
<dbReference type="AlphaFoldDB" id="A0A8C3FJ19"/>
<dbReference type="Ensembl" id="ENSCPBT00000011763.1">
    <property type="protein sequence ID" value="ENSCPBP00000009794.1"/>
    <property type="gene ID" value="ENSCPBG00000007553.1"/>
</dbReference>
<evidence type="ECO:0000313" key="2">
    <source>
        <dbReference type="Proteomes" id="UP000694380"/>
    </source>
</evidence>
<sequence>IHRKLGHIASAHLIKCFFLSENENYFFLSFPLLPSFSADGAFGRCQRVPVIDVYKYEISPPILQHLRIILEKLSHRGTYSLCIKNGTNKTNYNSSFGRNVQSVSIVMTVLPG</sequence>
<protein>
    <submittedName>
        <fullName evidence="1">Uncharacterized protein</fullName>
    </submittedName>
</protein>
<dbReference type="OMA" id="YLMEVLV"/>
<evidence type="ECO:0000313" key="1">
    <source>
        <dbReference type="Ensembl" id="ENSCPBP00000009794.1"/>
    </source>
</evidence>
<reference evidence="1" key="2">
    <citation type="submission" date="2025-09" db="UniProtKB">
        <authorList>
            <consortium name="Ensembl"/>
        </authorList>
    </citation>
    <scope>IDENTIFICATION</scope>
</reference>
<name>A0A8C3FJ19_CHRPI</name>
<keyword evidence="2" id="KW-1185">Reference proteome</keyword>